<name>A0A6A5UCT3_9PLEO</name>
<protein>
    <recommendedName>
        <fullName evidence="2">DUF6594 domain-containing protein</fullName>
    </recommendedName>
</protein>
<organism evidence="3 4">
    <name type="scientific">Byssothecium circinans</name>
    <dbReference type="NCBI Taxonomy" id="147558"/>
    <lineage>
        <taxon>Eukaryota</taxon>
        <taxon>Fungi</taxon>
        <taxon>Dikarya</taxon>
        <taxon>Ascomycota</taxon>
        <taxon>Pezizomycotina</taxon>
        <taxon>Dothideomycetes</taxon>
        <taxon>Pleosporomycetidae</taxon>
        <taxon>Pleosporales</taxon>
        <taxon>Massarineae</taxon>
        <taxon>Massarinaceae</taxon>
        <taxon>Byssothecium</taxon>
    </lineage>
</organism>
<evidence type="ECO:0000256" key="1">
    <source>
        <dbReference type="SAM" id="Phobius"/>
    </source>
</evidence>
<feature type="transmembrane region" description="Helical" evidence="1">
    <location>
        <begin position="21"/>
        <end position="47"/>
    </location>
</feature>
<evidence type="ECO:0000313" key="4">
    <source>
        <dbReference type="Proteomes" id="UP000800035"/>
    </source>
</evidence>
<evidence type="ECO:0000259" key="2">
    <source>
        <dbReference type="Pfam" id="PF20237"/>
    </source>
</evidence>
<evidence type="ECO:0000313" key="3">
    <source>
        <dbReference type="EMBL" id="KAF1962514.1"/>
    </source>
</evidence>
<proteinExistence type="predicted"/>
<feature type="non-terminal residue" evidence="3">
    <location>
        <position position="1"/>
    </location>
</feature>
<dbReference type="EMBL" id="ML976979">
    <property type="protein sequence ID" value="KAF1962514.1"/>
    <property type="molecule type" value="Genomic_DNA"/>
</dbReference>
<reference evidence="3" key="1">
    <citation type="journal article" date="2020" name="Stud. Mycol.">
        <title>101 Dothideomycetes genomes: a test case for predicting lifestyles and emergence of pathogens.</title>
        <authorList>
            <person name="Haridas S."/>
            <person name="Albert R."/>
            <person name="Binder M."/>
            <person name="Bloem J."/>
            <person name="Labutti K."/>
            <person name="Salamov A."/>
            <person name="Andreopoulos B."/>
            <person name="Baker S."/>
            <person name="Barry K."/>
            <person name="Bills G."/>
            <person name="Bluhm B."/>
            <person name="Cannon C."/>
            <person name="Castanera R."/>
            <person name="Culley D."/>
            <person name="Daum C."/>
            <person name="Ezra D."/>
            <person name="Gonzalez J."/>
            <person name="Henrissat B."/>
            <person name="Kuo A."/>
            <person name="Liang C."/>
            <person name="Lipzen A."/>
            <person name="Lutzoni F."/>
            <person name="Magnuson J."/>
            <person name="Mondo S."/>
            <person name="Nolan M."/>
            <person name="Ohm R."/>
            <person name="Pangilinan J."/>
            <person name="Park H.-J."/>
            <person name="Ramirez L."/>
            <person name="Alfaro M."/>
            <person name="Sun H."/>
            <person name="Tritt A."/>
            <person name="Yoshinaga Y."/>
            <person name="Zwiers L.-H."/>
            <person name="Turgeon B."/>
            <person name="Goodwin S."/>
            <person name="Spatafora J."/>
            <person name="Crous P."/>
            <person name="Grigoriev I."/>
        </authorList>
    </citation>
    <scope>NUCLEOTIDE SEQUENCE</scope>
    <source>
        <strain evidence="3">CBS 675.92</strain>
    </source>
</reference>
<feature type="non-terminal residue" evidence="3">
    <location>
        <position position="89"/>
    </location>
</feature>
<dbReference type="InterPro" id="IPR046529">
    <property type="entry name" value="DUF6594"/>
</dbReference>
<accession>A0A6A5UCT3</accession>
<dbReference type="OrthoDB" id="3546297at2759"/>
<keyword evidence="1" id="KW-1133">Transmembrane helix</keyword>
<dbReference type="Pfam" id="PF20237">
    <property type="entry name" value="DUF6594"/>
    <property type="match status" value="1"/>
</dbReference>
<keyword evidence="4" id="KW-1185">Reference proteome</keyword>
<dbReference type="AlphaFoldDB" id="A0A6A5UCT3"/>
<feature type="transmembrane region" description="Helical" evidence="1">
    <location>
        <begin position="67"/>
        <end position="86"/>
    </location>
</feature>
<keyword evidence="1" id="KW-0812">Transmembrane</keyword>
<gene>
    <name evidence="3" type="ORF">CC80DRAFT_396156</name>
</gene>
<dbReference type="Proteomes" id="UP000800035">
    <property type="component" value="Unassembled WGS sequence"/>
</dbReference>
<keyword evidence="1" id="KW-0472">Membrane</keyword>
<sequence length="89" mass="9436">GSRNDLNQKQRVEALLQRIGMAVVGGLFLIVPMLIMVLVPSLLTSLLTTSLSVMAFGLTISFTLENAFHVLSGTAAYAAVLVVFVGTNN</sequence>
<feature type="domain" description="DUF6594" evidence="2">
    <location>
        <begin position="9"/>
        <end position="82"/>
    </location>
</feature>